<name>A0A1Q3DLF2_9VIRU</name>
<organism evidence="1">
    <name type="scientific">Chionoecetes opilio bacilliform virus</name>
    <dbReference type="NCBI Taxonomy" id="1825681"/>
    <lineage>
        <taxon>Viruses</taxon>
        <taxon>Viruses incertae sedis</taxon>
        <taxon>Naldaviricetes</taxon>
        <taxon>Nimaviridae</taxon>
    </lineage>
</organism>
<evidence type="ECO:0000313" key="1">
    <source>
        <dbReference type="EMBL" id="GAV93209.1"/>
    </source>
</evidence>
<proteinExistence type="predicted"/>
<sequence>MWGDLKIVNKIDTNTNTVHRDNERLPSVKDQKNFVKQHTLDTRKSLALIHSRVNIRTRTHVGRITSASWAVDAIRRVTNGDEDTFARLAMALDVYHLGHANSANFTPYFSNNYASNELEMGLWGYIRRTSEKLASEELSRGRLSNLHKTGVANTEIAAAALALSATVDVGETQAELDDSSKRHKATNLLSSDKSTEMRSAIRARELSRLINRQRIMPEQGPLKLKELWGFFSSPDIRKNLLLGKPVSVLCNHTGFLQAVVPDPMFEYVFDTSSACVKLKMKLLTPSLPHKTSPKRPATGCSEFSIPETKRRLLNKGAVVTLDTDITTYDKFELADTEEARQKMVNLDKQCRIASGVKKVCNQKRTGAARRNLVKYKKHNPDAGDTEQILTDLNTLAYII</sequence>
<reference evidence="1" key="1">
    <citation type="submission" date="2017-01" db="EMBL/GenBank/DDBJ databases">
        <title>Draft genome sequence of uncultured bacilliform virus purified from snow crab.</title>
        <authorList>
            <person name="Takano T."/>
        </authorList>
    </citation>
    <scope>NUCLEOTIDE SEQUENCE</scope>
    <source>
        <strain evidence="1">Isolate_1</strain>
    </source>
</reference>
<gene>
    <name evidence="1" type="ORF">SCV_089</name>
</gene>
<accession>A0A1Q3DLF2</accession>
<protein>
    <submittedName>
        <fullName evidence="1">Uncharacterized protein</fullName>
    </submittedName>
</protein>
<dbReference type="EMBL" id="BDLS01000002">
    <property type="protein sequence ID" value="GAV93209.1"/>
    <property type="molecule type" value="Genomic_DNA"/>
</dbReference>
<comment type="caution">
    <text evidence="1">The sequence shown here is derived from an EMBL/GenBank/DDBJ whole genome shotgun (WGS) entry which is preliminary data.</text>
</comment>